<comment type="caution">
    <text evidence="2">The sequence shown here is derived from an EMBL/GenBank/DDBJ whole genome shotgun (WGS) entry which is preliminary data.</text>
</comment>
<dbReference type="AlphaFoldDB" id="A0A9X1SSD2"/>
<dbReference type="InterPro" id="IPR023214">
    <property type="entry name" value="HAD_sf"/>
</dbReference>
<dbReference type="PANTHER" id="PTHR31284">
    <property type="entry name" value="ACID PHOSPHATASE-LIKE PROTEIN"/>
    <property type="match status" value="1"/>
</dbReference>
<dbReference type="Proteomes" id="UP001138997">
    <property type="component" value="Unassembled WGS sequence"/>
</dbReference>
<evidence type="ECO:0000313" key="3">
    <source>
        <dbReference type="Proteomes" id="UP001138997"/>
    </source>
</evidence>
<keyword evidence="1" id="KW-0732">Signal</keyword>
<organism evidence="2 3">
    <name type="scientific">Kineosporia babensis</name>
    <dbReference type="NCBI Taxonomy" id="499548"/>
    <lineage>
        <taxon>Bacteria</taxon>
        <taxon>Bacillati</taxon>
        <taxon>Actinomycetota</taxon>
        <taxon>Actinomycetes</taxon>
        <taxon>Kineosporiales</taxon>
        <taxon>Kineosporiaceae</taxon>
        <taxon>Kineosporia</taxon>
    </lineage>
</organism>
<dbReference type="Pfam" id="PF03767">
    <property type="entry name" value="Acid_phosphat_B"/>
    <property type="match status" value="1"/>
</dbReference>
<sequence length="234" mass="25667">MVKERSPMSSSAGSAPLLRFEPSGYTPAQVRSYYGDSGSGQIAAASPYLADVRSVLDDAQVWLGEYQVPERAAIVLDVDDTALSTYTYGAATDFAGWHDVHPFAKYVMSCQMQAVAGVPEFAHWAAERGFALFYLTSRPDQIHQITLQNLLEQGYAEPAQLFCKPGTQPFPEYLPALVEGTSSHSTVAFKTATRAHLQAQGYDVIANIGDQQSDLEGAYARRTFKLPNRMYLLP</sequence>
<dbReference type="InterPro" id="IPR036412">
    <property type="entry name" value="HAD-like_sf"/>
</dbReference>
<name>A0A9X1SSD2_9ACTN</name>
<dbReference type="SUPFAM" id="SSF56784">
    <property type="entry name" value="HAD-like"/>
    <property type="match status" value="1"/>
</dbReference>
<evidence type="ECO:0000256" key="1">
    <source>
        <dbReference type="ARBA" id="ARBA00022729"/>
    </source>
</evidence>
<dbReference type="RefSeq" id="WP_231439402.1">
    <property type="nucleotide sequence ID" value="NZ_JAJOMB010000003.1"/>
</dbReference>
<protein>
    <submittedName>
        <fullName evidence="2">Uncharacterized protein</fullName>
    </submittedName>
</protein>
<accession>A0A9X1SSD2</accession>
<proteinExistence type="predicted"/>
<evidence type="ECO:0000313" key="2">
    <source>
        <dbReference type="EMBL" id="MCD5310464.1"/>
    </source>
</evidence>
<dbReference type="Gene3D" id="3.40.50.1000">
    <property type="entry name" value="HAD superfamily/HAD-like"/>
    <property type="match status" value="1"/>
</dbReference>
<reference evidence="2" key="1">
    <citation type="submission" date="2021-11" db="EMBL/GenBank/DDBJ databases">
        <title>Streptomyces corallinus and Kineosporia corallina sp. nov., two new coral-derived marine actinobacteria.</title>
        <authorList>
            <person name="Buangrab K."/>
            <person name="Sutthacheep M."/>
            <person name="Yeemin T."/>
            <person name="Harunari E."/>
            <person name="Igarashi Y."/>
            <person name="Sripreechasak P."/>
            <person name="Kanchanasin P."/>
            <person name="Tanasupawat S."/>
            <person name="Phongsopitanun W."/>
        </authorList>
    </citation>
    <scope>NUCLEOTIDE SEQUENCE</scope>
    <source>
        <strain evidence="2">JCM 31032</strain>
    </source>
</reference>
<dbReference type="PANTHER" id="PTHR31284:SF10">
    <property type="entry name" value="ACID PHOSPHATASE-LIKE PROTEIN"/>
    <property type="match status" value="1"/>
</dbReference>
<gene>
    <name evidence="2" type="ORF">LR394_06125</name>
</gene>
<dbReference type="InterPro" id="IPR005519">
    <property type="entry name" value="Acid_phosphat_B-like"/>
</dbReference>
<dbReference type="EMBL" id="JAJOMB010000003">
    <property type="protein sequence ID" value="MCD5310464.1"/>
    <property type="molecule type" value="Genomic_DNA"/>
</dbReference>
<keyword evidence="3" id="KW-1185">Reference proteome</keyword>